<dbReference type="OrthoDB" id="4508730at2759"/>
<dbReference type="EMBL" id="JABEYC010000813">
    <property type="protein sequence ID" value="KAF4974011.1"/>
    <property type="molecule type" value="Genomic_DNA"/>
</dbReference>
<name>A0A8H4UD01_9HYPO</name>
<comment type="caution">
    <text evidence="2">The sequence shown here is derived from an EMBL/GenBank/DDBJ whole genome shotgun (WGS) entry which is preliminary data.</text>
</comment>
<accession>A0A8H4UD01</accession>
<feature type="compositionally biased region" description="Basic and acidic residues" evidence="1">
    <location>
        <begin position="25"/>
        <end position="35"/>
    </location>
</feature>
<protein>
    <submittedName>
        <fullName evidence="2">Uncharacterized protein</fullName>
    </submittedName>
</protein>
<feature type="region of interest" description="Disordered" evidence="1">
    <location>
        <begin position="282"/>
        <end position="301"/>
    </location>
</feature>
<evidence type="ECO:0000313" key="3">
    <source>
        <dbReference type="Proteomes" id="UP000635477"/>
    </source>
</evidence>
<feature type="compositionally biased region" description="Low complexity" evidence="1">
    <location>
        <begin position="76"/>
        <end position="86"/>
    </location>
</feature>
<proteinExistence type="predicted"/>
<evidence type="ECO:0000256" key="1">
    <source>
        <dbReference type="SAM" id="MobiDB-lite"/>
    </source>
</evidence>
<evidence type="ECO:0000313" key="2">
    <source>
        <dbReference type="EMBL" id="KAF4974011.1"/>
    </source>
</evidence>
<feature type="compositionally biased region" description="Basic and acidic residues" evidence="1">
    <location>
        <begin position="282"/>
        <end position="295"/>
    </location>
</feature>
<sequence>MPRPMDNRPDWYYRVLSIARARQPRTWDDLDTRPEDYDEDISETDSVGSCSSQTGCEYDSNDECTKHVLSDEDSDSSSASGGSDIDSYYHMKQERKQRKRELRDQRKHANETLNKDLEYERGYENEVKEVLAKVQASTKKKPAPLSRIGGRVFKIWSTDHVKYCPRDDAPTMYVEFYAKGEHDPDKQDAPERKPKQIRGHMYMHSEVICYLDRFIPPKLPSAKVYQLAAEGGKWKLDVQFIDDNYMTFKVSRELIATEVPVLPEAPPFLTYYGICEDHMAREEKRTRQEQEEQRRSASPRR</sequence>
<reference evidence="2" key="1">
    <citation type="journal article" date="2020" name="BMC Genomics">
        <title>Correction to: Identification and distribution of gene clusters required for synthesis of sphingolipid metabolism inhibitors in diverse species of the filamentous fungus Fusarium.</title>
        <authorList>
            <person name="Kim H.S."/>
            <person name="Lohmar J.M."/>
            <person name="Busman M."/>
            <person name="Brown D.W."/>
            <person name="Naumann T.A."/>
            <person name="Divon H.H."/>
            <person name="Lysoe E."/>
            <person name="Uhlig S."/>
            <person name="Proctor R.H."/>
        </authorList>
    </citation>
    <scope>NUCLEOTIDE SEQUENCE</scope>
    <source>
        <strain evidence="2">NRRL 22465</strain>
    </source>
</reference>
<feature type="compositionally biased region" description="Polar residues" evidence="1">
    <location>
        <begin position="44"/>
        <end position="55"/>
    </location>
</feature>
<dbReference type="Proteomes" id="UP000635477">
    <property type="component" value="Unassembled WGS sequence"/>
</dbReference>
<organism evidence="2 3">
    <name type="scientific">Fusarium zealandicum</name>
    <dbReference type="NCBI Taxonomy" id="1053134"/>
    <lineage>
        <taxon>Eukaryota</taxon>
        <taxon>Fungi</taxon>
        <taxon>Dikarya</taxon>
        <taxon>Ascomycota</taxon>
        <taxon>Pezizomycotina</taxon>
        <taxon>Sordariomycetes</taxon>
        <taxon>Hypocreomycetidae</taxon>
        <taxon>Hypocreales</taxon>
        <taxon>Nectriaceae</taxon>
        <taxon>Fusarium</taxon>
        <taxon>Fusarium staphyleae species complex</taxon>
    </lineage>
</organism>
<gene>
    <name evidence="2" type="ORF">FZEAL_9031</name>
</gene>
<feature type="compositionally biased region" description="Basic and acidic residues" evidence="1">
    <location>
        <begin position="101"/>
        <end position="114"/>
    </location>
</feature>
<feature type="region of interest" description="Disordered" evidence="1">
    <location>
        <begin position="23"/>
        <end position="114"/>
    </location>
</feature>
<dbReference type="AlphaFoldDB" id="A0A8H4UD01"/>
<reference evidence="2" key="2">
    <citation type="submission" date="2020-05" db="EMBL/GenBank/DDBJ databases">
        <authorList>
            <person name="Kim H.-S."/>
            <person name="Proctor R.H."/>
            <person name="Brown D.W."/>
        </authorList>
    </citation>
    <scope>NUCLEOTIDE SEQUENCE</scope>
    <source>
        <strain evidence="2">NRRL 22465</strain>
    </source>
</reference>
<keyword evidence="3" id="KW-1185">Reference proteome</keyword>